<feature type="domain" description="Acyltransferase 3" evidence="8">
    <location>
        <begin position="20"/>
        <end position="355"/>
    </location>
</feature>
<keyword evidence="6 7" id="KW-0472">Membrane</keyword>
<feature type="transmembrane region" description="Helical" evidence="7">
    <location>
        <begin position="228"/>
        <end position="250"/>
    </location>
</feature>
<feature type="transmembrane region" description="Helical" evidence="7">
    <location>
        <begin position="293"/>
        <end position="315"/>
    </location>
</feature>
<dbReference type="RefSeq" id="WP_190558051.1">
    <property type="nucleotide sequence ID" value="NZ_JACJQU010000002.1"/>
</dbReference>
<dbReference type="GO" id="GO:0005886">
    <property type="term" value="C:plasma membrane"/>
    <property type="evidence" value="ECO:0007669"/>
    <property type="project" value="UniProtKB-SubCell"/>
</dbReference>
<evidence type="ECO:0000256" key="1">
    <source>
        <dbReference type="ARBA" id="ARBA00004651"/>
    </source>
</evidence>
<feature type="transmembrane region" description="Helical" evidence="7">
    <location>
        <begin position="335"/>
        <end position="355"/>
    </location>
</feature>
<dbReference type="AlphaFoldDB" id="A0A926WEM3"/>
<feature type="transmembrane region" description="Helical" evidence="7">
    <location>
        <begin position="199"/>
        <end position="216"/>
    </location>
</feature>
<evidence type="ECO:0000313" key="9">
    <source>
        <dbReference type="EMBL" id="MBD2293058.1"/>
    </source>
</evidence>
<proteinExistence type="inferred from homology"/>
<dbReference type="Proteomes" id="UP000662185">
    <property type="component" value="Unassembled WGS sequence"/>
</dbReference>
<reference evidence="10" key="1">
    <citation type="journal article" date="2020" name="ISME J.">
        <title>Comparative genomics reveals insights into cyanobacterial evolution and habitat adaptation.</title>
        <authorList>
            <person name="Chen M.Y."/>
            <person name="Teng W.K."/>
            <person name="Zhao L."/>
            <person name="Hu C.X."/>
            <person name="Zhou Y.K."/>
            <person name="Han B.P."/>
            <person name="Song L.R."/>
            <person name="Shu W.S."/>
        </authorList>
    </citation>
    <scope>NUCLEOTIDE SEQUENCE [LARGE SCALE GENOMIC DNA]</scope>
    <source>
        <strain evidence="10">FACHB-251</strain>
    </source>
</reference>
<comment type="caution">
    <text evidence="9">The sequence shown here is derived from an EMBL/GenBank/DDBJ whole genome shotgun (WGS) entry which is preliminary data.</text>
</comment>
<keyword evidence="10" id="KW-1185">Reference proteome</keyword>
<dbReference type="Pfam" id="PF01757">
    <property type="entry name" value="Acyl_transf_3"/>
    <property type="match status" value="1"/>
</dbReference>
<dbReference type="PANTHER" id="PTHR40074">
    <property type="entry name" value="O-ACETYLTRANSFERASE WECH"/>
    <property type="match status" value="1"/>
</dbReference>
<keyword evidence="4 7" id="KW-0812">Transmembrane</keyword>
<keyword evidence="9" id="KW-0012">Acyltransferase</keyword>
<evidence type="ECO:0000256" key="2">
    <source>
        <dbReference type="ARBA" id="ARBA00007400"/>
    </source>
</evidence>
<dbReference type="GO" id="GO:0009246">
    <property type="term" value="P:enterobacterial common antigen biosynthetic process"/>
    <property type="evidence" value="ECO:0007669"/>
    <property type="project" value="TreeGrafter"/>
</dbReference>
<keyword evidence="9" id="KW-0808">Transferase</keyword>
<feature type="transmembrane region" description="Helical" evidence="7">
    <location>
        <begin position="134"/>
        <end position="151"/>
    </location>
</feature>
<comment type="similarity">
    <text evidence="2">Belongs to the acyltransferase 3 family.</text>
</comment>
<name>A0A926WEM3_9NOST</name>
<feature type="transmembrane region" description="Helical" evidence="7">
    <location>
        <begin position="262"/>
        <end position="281"/>
    </location>
</feature>
<gene>
    <name evidence="9" type="ORF">H6G06_06055</name>
</gene>
<dbReference type="EMBL" id="JACJQU010000002">
    <property type="protein sequence ID" value="MBD2293058.1"/>
    <property type="molecule type" value="Genomic_DNA"/>
</dbReference>
<dbReference type="GO" id="GO:0016413">
    <property type="term" value="F:O-acetyltransferase activity"/>
    <property type="evidence" value="ECO:0007669"/>
    <property type="project" value="TreeGrafter"/>
</dbReference>
<evidence type="ECO:0000256" key="4">
    <source>
        <dbReference type="ARBA" id="ARBA00022692"/>
    </source>
</evidence>
<evidence type="ECO:0000256" key="3">
    <source>
        <dbReference type="ARBA" id="ARBA00022475"/>
    </source>
</evidence>
<comment type="subcellular location">
    <subcellularLocation>
        <location evidence="1">Cell membrane</location>
        <topology evidence="1">Multi-pass membrane protein</topology>
    </subcellularLocation>
</comment>
<feature type="transmembrane region" description="Helical" evidence="7">
    <location>
        <begin position="49"/>
        <end position="74"/>
    </location>
</feature>
<dbReference type="InterPro" id="IPR002656">
    <property type="entry name" value="Acyl_transf_3_dom"/>
</dbReference>
<evidence type="ECO:0000256" key="5">
    <source>
        <dbReference type="ARBA" id="ARBA00022989"/>
    </source>
</evidence>
<keyword evidence="3" id="KW-1003">Cell membrane</keyword>
<evidence type="ECO:0000313" key="10">
    <source>
        <dbReference type="Proteomes" id="UP000662185"/>
    </source>
</evidence>
<feature type="transmembrane region" description="Helical" evidence="7">
    <location>
        <begin position="94"/>
        <end position="114"/>
    </location>
</feature>
<evidence type="ECO:0000256" key="7">
    <source>
        <dbReference type="SAM" id="Phobius"/>
    </source>
</evidence>
<evidence type="ECO:0000256" key="6">
    <source>
        <dbReference type="ARBA" id="ARBA00023136"/>
    </source>
</evidence>
<dbReference type="PANTHER" id="PTHR40074:SF2">
    <property type="entry name" value="O-ACETYLTRANSFERASE WECH"/>
    <property type="match status" value="1"/>
</dbReference>
<keyword evidence="5 7" id="KW-1133">Transmembrane helix</keyword>
<protein>
    <submittedName>
        <fullName evidence="9">Acyltransferase family protein</fullName>
    </submittedName>
</protein>
<sequence>MNTSFDISKNGVNGFGRLFFLDFLKAISIAAVVSYHSTFLPRSSYESSALLLDIIFTPLRFCVPIILTISFILLEREFITKPEENIWKLIKKRLTRLLIPATFWFSLAAILKIGTGNSLTKISIDILTGEIFTGSYYFLVIFQLLVLFGILRKQLNKPAKLAVFCLLQIIVYITLYSALRGNLSSDIISILRIINRPLIIYWFIYIAFGVLIYKNIYVLDKISNKIPFIAKLAIIIATSLLMIAEYSYLGKLTEGKIPPFDYLIYSCMLSVPGMFICFINIEENKISSLVRNIVYLLSKYSLGIFCLNGIFSQIFLSFGSKIFREFQFNLIEVLVFRLVGWIFLLSVCLGVSVVIDKLGFKKLVC</sequence>
<organism evidence="9 10">
    <name type="scientific">Anabaena sphaerica FACHB-251</name>
    <dbReference type="NCBI Taxonomy" id="2692883"/>
    <lineage>
        <taxon>Bacteria</taxon>
        <taxon>Bacillati</taxon>
        <taxon>Cyanobacteriota</taxon>
        <taxon>Cyanophyceae</taxon>
        <taxon>Nostocales</taxon>
        <taxon>Nostocaceae</taxon>
        <taxon>Anabaena</taxon>
    </lineage>
</organism>
<feature type="transmembrane region" description="Helical" evidence="7">
    <location>
        <begin position="158"/>
        <end position="179"/>
    </location>
</feature>
<accession>A0A926WEM3</accession>
<feature type="transmembrane region" description="Helical" evidence="7">
    <location>
        <begin position="18"/>
        <end position="37"/>
    </location>
</feature>
<evidence type="ECO:0000259" key="8">
    <source>
        <dbReference type="Pfam" id="PF01757"/>
    </source>
</evidence>